<dbReference type="InterPro" id="IPR008772">
    <property type="entry name" value="Phosphonate_metab_PhnH"/>
</dbReference>
<dbReference type="STRING" id="571298.SAMN04488026_104113"/>
<dbReference type="Proteomes" id="UP000199382">
    <property type="component" value="Unassembled WGS sequence"/>
</dbReference>
<reference evidence="1 2" key="1">
    <citation type="submission" date="2016-10" db="EMBL/GenBank/DDBJ databases">
        <authorList>
            <person name="de Groot N.N."/>
        </authorList>
    </citation>
    <scope>NUCLEOTIDE SEQUENCE [LARGE SCALE GENOMIC DNA]</scope>
    <source>
        <strain evidence="1 2">DSM 25294</strain>
    </source>
</reference>
<name>A0A1G9BX65_9RHOB</name>
<dbReference type="Pfam" id="PF05845">
    <property type="entry name" value="PhnH"/>
    <property type="match status" value="1"/>
</dbReference>
<dbReference type="Gene3D" id="3.40.50.11310">
    <property type="entry name" value="Bacterial phosphonate metabolism protein PhnH"/>
    <property type="match status" value="1"/>
</dbReference>
<accession>A0A1G9BX65</accession>
<dbReference type="OrthoDB" id="9814509at2"/>
<dbReference type="EMBL" id="FNEK01000041">
    <property type="protein sequence ID" value="SDK43973.1"/>
    <property type="molecule type" value="Genomic_DNA"/>
</dbReference>
<organism evidence="1 2">
    <name type="scientific">Aliiruegeria lutimaris</name>
    <dbReference type="NCBI Taxonomy" id="571298"/>
    <lineage>
        <taxon>Bacteria</taxon>
        <taxon>Pseudomonadati</taxon>
        <taxon>Pseudomonadota</taxon>
        <taxon>Alphaproteobacteria</taxon>
        <taxon>Rhodobacterales</taxon>
        <taxon>Roseobacteraceae</taxon>
        <taxon>Aliiruegeria</taxon>
    </lineage>
</organism>
<dbReference type="PIRSF" id="PIRSF020680">
    <property type="entry name" value="PhnH"/>
    <property type="match status" value="1"/>
</dbReference>
<dbReference type="AlphaFoldDB" id="A0A1G9BX65"/>
<dbReference type="NCBIfam" id="TIGR03292">
    <property type="entry name" value="PhnH_redo"/>
    <property type="match status" value="1"/>
</dbReference>
<dbReference type="InterPro" id="IPR038058">
    <property type="entry name" value="PhnH-like_sp"/>
</dbReference>
<proteinExistence type="predicted"/>
<keyword evidence="2" id="KW-1185">Reference proteome</keyword>
<protein>
    <submittedName>
        <fullName evidence="1">Alpha-D-ribose 1-methylphosphonate 5-triphosphate synthase subunit PhnH</fullName>
    </submittedName>
</protein>
<evidence type="ECO:0000313" key="1">
    <source>
        <dbReference type="EMBL" id="SDK43973.1"/>
    </source>
</evidence>
<dbReference type="GO" id="GO:0019634">
    <property type="term" value="P:organic phosphonate metabolic process"/>
    <property type="evidence" value="ECO:0007669"/>
    <property type="project" value="InterPro"/>
</dbReference>
<dbReference type="SUPFAM" id="SSF159709">
    <property type="entry name" value="PhnH-like"/>
    <property type="match status" value="1"/>
</dbReference>
<evidence type="ECO:0000313" key="2">
    <source>
        <dbReference type="Proteomes" id="UP000199382"/>
    </source>
</evidence>
<gene>
    <name evidence="1" type="ORF">SAMN04488026_104113</name>
</gene>
<sequence length="190" mass="20133">MRPEALEGDFTDAPVQAARAFRAALEAMARPGTLHQVTGARPPAPLSPAAGALLLTLCDGETPLHLAGATDCDAVRDWVTFHAGAPLVPAEEARFALGRWEALQPLARFALGEPSYPDRSATLIVEMDVLSASGARLTGPGIRSEAFLPLPEREAFKRNSRLFPLGLDFFFCAGSTLAALPRSTKIGEVA</sequence>
<dbReference type="RefSeq" id="WP_093159470.1">
    <property type="nucleotide sequence ID" value="NZ_FNEK01000041.1"/>
</dbReference>